<sequence length="219" mass="23324">MIEEGASSESERTVAFLLSLRARGVRDLALLRAMERVPREHFAPSRFADLARQDVSVPLPCGQTMTAPHTVAALVGALEMKPDCRVLEVGSGSGYVAALLAAMGGKVVSLERYRTLALAAHERLTGGGFAQLVELRHADGFQPDRTLGRFERILVNGVMQTVPEALLARLETGGRLVGALRVEGVGRLVVVTRSEDGFDHALGGVVRIPPLAPGLSQAL</sequence>
<dbReference type="SUPFAM" id="SSF53335">
    <property type="entry name" value="S-adenosyl-L-methionine-dependent methyltransferases"/>
    <property type="match status" value="1"/>
</dbReference>
<evidence type="ECO:0000256" key="1">
    <source>
        <dbReference type="ARBA" id="ARBA00005369"/>
    </source>
</evidence>
<evidence type="ECO:0000313" key="5">
    <source>
        <dbReference type="Proteomes" id="UP001596104"/>
    </source>
</evidence>
<dbReference type="Proteomes" id="UP001596104">
    <property type="component" value="Unassembled WGS sequence"/>
</dbReference>
<keyword evidence="5" id="KW-1185">Reference proteome</keyword>
<name>A0ABW0H720_9HYPH</name>
<dbReference type="PANTHER" id="PTHR11579">
    <property type="entry name" value="PROTEIN-L-ISOASPARTATE O-METHYLTRANSFERASE"/>
    <property type="match status" value="1"/>
</dbReference>
<dbReference type="RefSeq" id="WP_377006509.1">
    <property type="nucleotide sequence ID" value="NZ_JBHSLV010000007.1"/>
</dbReference>
<evidence type="ECO:0000313" key="4">
    <source>
        <dbReference type="EMBL" id="MFC5391719.1"/>
    </source>
</evidence>
<accession>A0ABW0H720</accession>
<proteinExistence type="inferred from homology"/>
<comment type="similarity">
    <text evidence="1">Belongs to the methyltransferase superfamily. L-isoaspartyl/D-aspartyl protein methyltransferase family.</text>
</comment>
<dbReference type="InterPro" id="IPR000682">
    <property type="entry name" value="PCMT"/>
</dbReference>
<dbReference type="PANTHER" id="PTHR11579:SF18">
    <property type="entry name" value="PROTEIN-L-ISOASPARTATE O-METHYLTRANSFERASE"/>
    <property type="match status" value="1"/>
</dbReference>
<evidence type="ECO:0000256" key="3">
    <source>
        <dbReference type="ARBA" id="ARBA00030757"/>
    </source>
</evidence>
<dbReference type="EMBL" id="JBHSLV010000007">
    <property type="protein sequence ID" value="MFC5391719.1"/>
    <property type="molecule type" value="Genomic_DNA"/>
</dbReference>
<dbReference type="InterPro" id="IPR029063">
    <property type="entry name" value="SAM-dependent_MTases_sf"/>
</dbReference>
<organism evidence="4 5">
    <name type="scientific">Bosea vestrisii</name>
    <dbReference type="NCBI Taxonomy" id="151416"/>
    <lineage>
        <taxon>Bacteria</taxon>
        <taxon>Pseudomonadati</taxon>
        <taxon>Pseudomonadota</taxon>
        <taxon>Alphaproteobacteria</taxon>
        <taxon>Hyphomicrobiales</taxon>
        <taxon>Boseaceae</taxon>
        <taxon>Bosea</taxon>
    </lineage>
</organism>
<dbReference type="CDD" id="cd02440">
    <property type="entry name" value="AdoMet_MTases"/>
    <property type="match status" value="1"/>
</dbReference>
<dbReference type="Gene3D" id="3.40.50.150">
    <property type="entry name" value="Vaccinia Virus protein VP39"/>
    <property type="match status" value="1"/>
</dbReference>
<reference evidence="5" key="1">
    <citation type="journal article" date="2019" name="Int. J. Syst. Evol. Microbiol.">
        <title>The Global Catalogue of Microorganisms (GCM) 10K type strain sequencing project: providing services to taxonomists for standard genome sequencing and annotation.</title>
        <authorList>
            <consortium name="The Broad Institute Genomics Platform"/>
            <consortium name="The Broad Institute Genome Sequencing Center for Infectious Disease"/>
            <person name="Wu L."/>
            <person name="Ma J."/>
        </authorList>
    </citation>
    <scope>NUCLEOTIDE SEQUENCE [LARGE SCALE GENOMIC DNA]</scope>
    <source>
        <strain evidence="5">CGMCC 1.16326</strain>
    </source>
</reference>
<protein>
    <recommendedName>
        <fullName evidence="2">Protein-L-isoaspartate O-methyltransferase</fullName>
    </recommendedName>
    <alternativeName>
        <fullName evidence="3">Protein L-isoaspartyl methyltransferase</fullName>
    </alternativeName>
</protein>
<comment type="caution">
    <text evidence="4">The sequence shown here is derived from an EMBL/GenBank/DDBJ whole genome shotgun (WGS) entry which is preliminary data.</text>
</comment>
<evidence type="ECO:0000256" key="2">
    <source>
        <dbReference type="ARBA" id="ARBA00013346"/>
    </source>
</evidence>
<gene>
    <name evidence="4" type="ORF">ACFPPC_03575</name>
</gene>
<dbReference type="Pfam" id="PF01135">
    <property type="entry name" value="PCMT"/>
    <property type="match status" value="1"/>
</dbReference>